<reference evidence="2" key="1">
    <citation type="journal article" date="2019" name="Science">
        <title>Mutation of a bHLH transcription factor allowed almond domestication.</title>
        <authorList>
            <person name="Sanchez-Perez R."/>
            <person name="Pavan S."/>
            <person name="Mazzeo R."/>
            <person name="Moldovan C."/>
            <person name="Aiese Cigliano R."/>
            <person name="Del Cueto J."/>
            <person name="Ricciardi F."/>
            <person name="Lotti C."/>
            <person name="Ricciardi L."/>
            <person name="Dicenta F."/>
            <person name="Lopez-Marques R.L."/>
            <person name="Lindberg Moller B."/>
        </authorList>
    </citation>
    <scope>NUCLEOTIDE SEQUENCE</scope>
</reference>
<gene>
    <name evidence="2" type="ORF">Prudu_008769</name>
</gene>
<evidence type="ECO:0000256" key="1">
    <source>
        <dbReference type="SAM" id="MobiDB-lite"/>
    </source>
</evidence>
<sequence>MAAAATDDDGWVNLAMNDEAAVVDVLLLLRHAEPPRPSKTSRDLPSLRWSVRQRRSKNVPRHHHAATSSSLRVRIRRRASRAKPEPAPPRRSPGAAPLRLAAAPSTAPKSPAGPQADRCREI</sequence>
<accession>A0A4Y1R4X6</accession>
<protein>
    <submittedName>
        <fullName evidence="2">Uncharacterized protein</fullName>
    </submittedName>
</protein>
<organism evidence="2">
    <name type="scientific">Prunus dulcis</name>
    <name type="common">Almond</name>
    <name type="synonym">Amygdalus dulcis</name>
    <dbReference type="NCBI Taxonomy" id="3755"/>
    <lineage>
        <taxon>Eukaryota</taxon>
        <taxon>Viridiplantae</taxon>
        <taxon>Streptophyta</taxon>
        <taxon>Embryophyta</taxon>
        <taxon>Tracheophyta</taxon>
        <taxon>Spermatophyta</taxon>
        <taxon>Magnoliopsida</taxon>
        <taxon>eudicotyledons</taxon>
        <taxon>Gunneridae</taxon>
        <taxon>Pentapetalae</taxon>
        <taxon>rosids</taxon>
        <taxon>fabids</taxon>
        <taxon>Rosales</taxon>
        <taxon>Rosaceae</taxon>
        <taxon>Amygdaloideae</taxon>
        <taxon>Amygdaleae</taxon>
        <taxon>Prunus</taxon>
    </lineage>
</organism>
<name>A0A4Y1R4X6_PRUDU</name>
<dbReference type="EMBL" id="AP019299">
    <property type="protein sequence ID" value="BBG99168.1"/>
    <property type="molecule type" value="Genomic_DNA"/>
</dbReference>
<feature type="compositionally biased region" description="Basic and acidic residues" evidence="1">
    <location>
        <begin position="32"/>
        <end position="42"/>
    </location>
</feature>
<feature type="region of interest" description="Disordered" evidence="1">
    <location>
        <begin position="32"/>
        <end position="122"/>
    </location>
</feature>
<proteinExistence type="predicted"/>
<feature type="compositionally biased region" description="Low complexity" evidence="1">
    <location>
        <begin position="92"/>
        <end position="114"/>
    </location>
</feature>
<feature type="compositionally biased region" description="Basic residues" evidence="1">
    <location>
        <begin position="51"/>
        <end position="65"/>
    </location>
</feature>
<evidence type="ECO:0000313" key="2">
    <source>
        <dbReference type="EMBL" id="BBG99168.1"/>
    </source>
</evidence>
<dbReference type="AlphaFoldDB" id="A0A4Y1R4X6"/>